<keyword evidence="3" id="KW-0560">Oxidoreductase</keyword>
<evidence type="ECO:0000256" key="1">
    <source>
        <dbReference type="ARBA" id="ARBA00001917"/>
    </source>
</evidence>
<dbReference type="Gene3D" id="3.20.20.70">
    <property type="entry name" value="Aldolase class I"/>
    <property type="match status" value="1"/>
</dbReference>
<organism evidence="5 6">
    <name type="scientific">Phascolomyces articulosus</name>
    <dbReference type="NCBI Taxonomy" id="60185"/>
    <lineage>
        <taxon>Eukaryota</taxon>
        <taxon>Fungi</taxon>
        <taxon>Fungi incertae sedis</taxon>
        <taxon>Mucoromycota</taxon>
        <taxon>Mucoromycotina</taxon>
        <taxon>Mucoromycetes</taxon>
        <taxon>Mucorales</taxon>
        <taxon>Lichtheimiaceae</taxon>
        <taxon>Phascolomyces</taxon>
    </lineage>
</organism>
<evidence type="ECO:0000313" key="5">
    <source>
        <dbReference type="EMBL" id="KAI9261514.1"/>
    </source>
</evidence>
<feature type="domain" description="NADH:flavin oxidoreductase/NADH oxidase N-terminal" evidence="4">
    <location>
        <begin position="4"/>
        <end position="339"/>
    </location>
</feature>
<dbReference type="InterPro" id="IPR013785">
    <property type="entry name" value="Aldolase_TIM"/>
</dbReference>
<dbReference type="InterPro" id="IPR001155">
    <property type="entry name" value="OxRdtase_FMN_N"/>
</dbReference>
<evidence type="ECO:0000256" key="2">
    <source>
        <dbReference type="ARBA" id="ARBA00005979"/>
    </source>
</evidence>
<dbReference type="AlphaFoldDB" id="A0AAD5JZ56"/>
<dbReference type="GO" id="GO:0005829">
    <property type="term" value="C:cytosol"/>
    <property type="evidence" value="ECO:0007669"/>
    <property type="project" value="UniProtKB-ARBA"/>
</dbReference>
<reference evidence="5" key="2">
    <citation type="submission" date="2023-02" db="EMBL/GenBank/DDBJ databases">
        <authorList>
            <consortium name="DOE Joint Genome Institute"/>
            <person name="Mondo S.J."/>
            <person name="Chang Y."/>
            <person name="Wang Y."/>
            <person name="Ahrendt S."/>
            <person name="Andreopoulos W."/>
            <person name="Barry K."/>
            <person name="Beard J."/>
            <person name="Benny G.L."/>
            <person name="Blankenship S."/>
            <person name="Bonito G."/>
            <person name="Cuomo C."/>
            <person name="Desiro A."/>
            <person name="Gervers K.A."/>
            <person name="Hundley H."/>
            <person name="Kuo A."/>
            <person name="LaButti K."/>
            <person name="Lang B.F."/>
            <person name="Lipzen A."/>
            <person name="O'Donnell K."/>
            <person name="Pangilinan J."/>
            <person name="Reynolds N."/>
            <person name="Sandor L."/>
            <person name="Smith M.W."/>
            <person name="Tsang A."/>
            <person name="Grigoriev I.V."/>
            <person name="Stajich J.E."/>
            <person name="Spatafora J.W."/>
        </authorList>
    </citation>
    <scope>NUCLEOTIDE SEQUENCE</scope>
    <source>
        <strain evidence="5">RSA 2281</strain>
    </source>
</reference>
<proteinExistence type="inferred from homology"/>
<evidence type="ECO:0000256" key="3">
    <source>
        <dbReference type="ARBA" id="ARBA00023002"/>
    </source>
</evidence>
<comment type="caution">
    <text evidence="5">The sequence shown here is derived from an EMBL/GenBank/DDBJ whole genome shotgun (WGS) entry which is preliminary data.</text>
</comment>
<dbReference type="Proteomes" id="UP001209540">
    <property type="component" value="Unassembled WGS sequence"/>
</dbReference>
<reference evidence="5" key="1">
    <citation type="journal article" date="2022" name="IScience">
        <title>Evolution of zygomycete secretomes and the origins of terrestrial fungal ecologies.</title>
        <authorList>
            <person name="Chang Y."/>
            <person name="Wang Y."/>
            <person name="Mondo S."/>
            <person name="Ahrendt S."/>
            <person name="Andreopoulos W."/>
            <person name="Barry K."/>
            <person name="Beard J."/>
            <person name="Benny G.L."/>
            <person name="Blankenship S."/>
            <person name="Bonito G."/>
            <person name="Cuomo C."/>
            <person name="Desiro A."/>
            <person name="Gervers K.A."/>
            <person name="Hundley H."/>
            <person name="Kuo A."/>
            <person name="LaButti K."/>
            <person name="Lang B.F."/>
            <person name="Lipzen A."/>
            <person name="O'Donnell K."/>
            <person name="Pangilinan J."/>
            <person name="Reynolds N."/>
            <person name="Sandor L."/>
            <person name="Smith M.E."/>
            <person name="Tsang A."/>
            <person name="Grigoriev I.V."/>
            <person name="Stajich J.E."/>
            <person name="Spatafora J.W."/>
        </authorList>
    </citation>
    <scope>NUCLEOTIDE SEQUENCE</scope>
    <source>
        <strain evidence="5">RSA 2281</strain>
    </source>
</reference>
<dbReference type="PANTHER" id="PTHR22893">
    <property type="entry name" value="NADH OXIDOREDUCTASE-RELATED"/>
    <property type="match status" value="1"/>
</dbReference>
<dbReference type="InterPro" id="IPR045247">
    <property type="entry name" value="Oye-like"/>
</dbReference>
<name>A0AAD5JZ56_9FUNG</name>
<protein>
    <submittedName>
        <fullName evidence="5">NADH:flavin oxidoreductase/NADH oxidase</fullName>
    </submittedName>
</protein>
<dbReference type="GO" id="GO:0010181">
    <property type="term" value="F:FMN binding"/>
    <property type="evidence" value="ECO:0007669"/>
    <property type="project" value="InterPro"/>
</dbReference>
<evidence type="ECO:0000313" key="6">
    <source>
        <dbReference type="Proteomes" id="UP001209540"/>
    </source>
</evidence>
<dbReference type="GO" id="GO:0016628">
    <property type="term" value="F:oxidoreductase activity, acting on the CH-CH group of donors, NAD or NADP as acceptor"/>
    <property type="evidence" value="ECO:0007669"/>
    <property type="project" value="UniProtKB-ARBA"/>
</dbReference>
<dbReference type="CDD" id="cd02933">
    <property type="entry name" value="OYE_like_FMN"/>
    <property type="match status" value="1"/>
</dbReference>
<dbReference type="PANTHER" id="PTHR22893:SF91">
    <property type="entry name" value="NADPH DEHYDROGENASE 2-RELATED"/>
    <property type="match status" value="1"/>
</dbReference>
<keyword evidence="6" id="KW-1185">Reference proteome</keyword>
<evidence type="ECO:0000259" key="4">
    <source>
        <dbReference type="Pfam" id="PF00724"/>
    </source>
</evidence>
<dbReference type="EMBL" id="JAIXMP010000015">
    <property type="protein sequence ID" value="KAI9261514.1"/>
    <property type="molecule type" value="Genomic_DNA"/>
</dbReference>
<dbReference type="Pfam" id="PF00724">
    <property type="entry name" value="Oxidored_FMN"/>
    <property type="match status" value="1"/>
</dbReference>
<dbReference type="FunFam" id="3.20.20.70:FF:000059">
    <property type="entry name" value="N-ethylmaleimide reductase, FMN-linked"/>
    <property type="match status" value="1"/>
</dbReference>
<accession>A0AAD5JZ56</accession>
<gene>
    <name evidence="5" type="ORF">BDA99DRAFT_605393</name>
</gene>
<dbReference type="SUPFAM" id="SSF51395">
    <property type="entry name" value="FMN-linked oxidoreductases"/>
    <property type="match status" value="1"/>
</dbReference>
<comment type="cofactor">
    <cofactor evidence="1">
        <name>FMN</name>
        <dbReference type="ChEBI" id="CHEBI:58210"/>
    </cofactor>
</comment>
<sequence length="370" mass="41359">MVALYEPIQIGTNRLQHRVVLAPLTRLRADENNVMPPDLATEYYSQRTTPGGLLISEGILISEGAGGFPGTPAIYTEEQISVWSKVTQAVHAKGGIIFAQIWHSGRAGTALYTKNHTSPIAPSPIPARGLNVFSNNQPFETPRELSIDEIQDVIQEFVTAAKNAIKAGFDGVELHGANGYLLDQFINSQSNKRTDKYSGSIKNRTRLIFEVADALIDAIGVERTAYRFSPWGGNADVEDDTPYETWSYILEHLNPKLAYVHFVEPRDDYVRATPDFENSLDPFRKIWKGPFISAGGYSTSPELISSVAEEKPRNLIAVGRAFIANPDLVERLKHQWPLNKYNRDTFYTPGAKGYTDYTFYEPKDQKLTTE</sequence>
<comment type="similarity">
    <text evidence="2">Belongs to the NADH:flavin oxidoreductase/NADH oxidase family.</text>
</comment>